<evidence type="ECO:0008006" key="9">
    <source>
        <dbReference type="Google" id="ProtNLM"/>
    </source>
</evidence>
<dbReference type="Pfam" id="PF03649">
    <property type="entry name" value="UPF0014"/>
    <property type="match status" value="1"/>
</dbReference>
<feature type="transmembrane region" description="Helical" evidence="6">
    <location>
        <begin position="130"/>
        <end position="152"/>
    </location>
</feature>
<proteinExistence type="inferred from homology"/>
<accession>A0A0D6P9K3</accession>
<gene>
    <name evidence="7" type="ORF">Asru_0489_07</name>
</gene>
<dbReference type="PANTHER" id="PTHR30028">
    <property type="entry name" value="UPF0014 INNER MEMBRANE PROTEIN YBBM-RELATED"/>
    <property type="match status" value="1"/>
</dbReference>
<evidence type="ECO:0000313" key="7">
    <source>
        <dbReference type="EMBL" id="GAN77873.1"/>
    </source>
</evidence>
<evidence type="ECO:0000256" key="6">
    <source>
        <dbReference type="SAM" id="Phobius"/>
    </source>
</evidence>
<dbReference type="EMBL" id="BANB01000489">
    <property type="protein sequence ID" value="GAN77873.1"/>
    <property type="molecule type" value="Genomic_DNA"/>
</dbReference>
<keyword evidence="8" id="KW-1185">Reference proteome</keyword>
<feature type="transmembrane region" description="Helical" evidence="6">
    <location>
        <begin position="94"/>
        <end position="118"/>
    </location>
</feature>
<protein>
    <recommendedName>
        <fullName evidence="9">ABC transporter</fullName>
    </recommendedName>
</protein>
<comment type="similarity">
    <text evidence="2">Belongs to the UPF0014 family.</text>
</comment>
<feature type="transmembrane region" description="Helical" evidence="6">
    <location>
        <begin position="39"/>
        <end position="58"/>
    </location>
</feature>
<feature type="transmembrane region" description="Helical" evidence="6">
    <location>
        <begin position="64"/>
        <end position="82"/>
    </location>
</feature>
<feature type="transmembrane region" description="Helical" evidence="6">
    <location>
        <begin position="225"/>
        <end position="247"/>
    </location>
</feature>
<sequence>MHAIPLTLPDLLVAASLVLIDAGLSIGFSLGLHRALAIASVRMVVQLILVGYLLRAVFAVANPAITALVIVAMAAIAAREVAARPQQRLVARGNLLIGGSAVAAATGFTVILALTTAIRPSPWYDPRYAIPLSGIILGNVMNGASLALDSLLGGVGRERAAIEAQLALGASMRAAMRPLVATSVRRALLPMINTMSAAGIITLPGIMTGQILAGMDPLEATKYQILLMFLLAGASGMAALVTAELAARRLTDARDRLRLDRLRPR</sequence>
<keyword evidence="5 6" id="KW-0472">Membrane</keyword>
<organism evidence="7 8">
    <name type="scientific">Acidisphaera rubrifaciens HS-AP3</name>
    <dbReference type="NCBI Taxonomy" id="1231350"/>
    <lineage>
        <taxon>Bacteria</taxon>
        <taxon>Pseudomonadati</taxon>
        <taxon>Pseudomonadota</taxon>
        <taxon>Alphaproteobacteria</taxon>
        <taxon>Acetobacterales</taxon>
        <taxon>Acetobacteraceae</taxon>
        <taxon>Acidisphaera</taxon>
    </lineage>
</organism>
<dbReference type="InterPro" id="IPR005226">
    <property type="entry name" value="UPF0014_fam"/>
</dbReference>
<dbReference type="AlphaFoldDB" id="A0A0D6P9K3"/>
<evidence type="ECO:0000313" key="8">
    <source>
        <dbReference type="Proteomes" id="UP000032680"/>
    </source>
</evidence>
<keyword evidence="3 6" id="KW-0812">Transmembrane</keyword>
<name>A0A0D6P9K3_9PROT</name>
<reference evidence="7 8" key="1">
    <citation type="submission" date="2012-11" db="EMBL/GenBank/DDBJ databases">
        <title>Whole genome sequence of Acidisphaera rubrifaciens HS-AP3.</title>
        <authorList>
            <person name="Azuma Y."/>
            <person name="Higashiura N."/>
            <person name="Hirakawa H."/>
            <person name="Matsushita K."/>
        </authorList>
    </citation>
    <scope>NUCLEOTIDE SEQUENCE [LARGE SCALE GENOMIC DNA]</scope>
    <source>
        <strain evidence="7 8">HS-AP3</strain>
    </source>
</reference>
<dbReference type="GO" id="GO:0005886">
    <property type="term" value="C:plasma membrane"/>
    <property type="evidence" value="ECO:0007669"/>
    <property type="project" value="TreeGrafter"/>
</dbReference>
<comment type="caution">
    <text evidence="7">The sequence shown here is derived from an EMBL/GenBank/DDBJ whole genome shotgun (WGS) entry which is preliminary data.</text>
</comment>
<keyword evidence="4 6" id="KW-1133">Transmembrane helix</keyword>
<evidence type="ECO:0000256" key="1">
    <source>
        <dbReference type="ARBA" id="ARBA00004141"/>
    </source>
</evidence>
<feature type="transmembrane region" description="Helical" evidence="6">
    <location>
        <begin position="12"/>
        <end position="32"/>
    </location>
</feature>
<evidence type="ECO:0000256" key="5">
    <source>
        <dbReference type="ARBA" id="ARBA00023136"/>
    </source>
</evidence>
<evidence type="ECO:0000256" key="2">
    <source>
        <dbReference type="ARBA" id="ARBA00005268"/>
    </source>
</evidence>
<evidence type="ECO:0000256" key="3">
    <source>
        <dbReference type="ARBA" id="ARBA00022692"/>
    </source>
</evidence>
<dbReference type="OrthoDB" id="9791807at2"/>
<dbReference type="PANTHER" id="PTHR30028:SF0">
    <property type="entry name" value="PROTEIN ALUMINUM SENSITIVE 3"/>
    <property type="match status" value="1"/>
</dbReference>
<dbReference type="RefSeq" id="WP_048862144.1">
    <property type="nucleotide sequence ID" value="NZ_BANB01000489.1"/>
</dbReference>
<evidence type="ECO:0000256" key="4">
    <source>
        <dbReference type="ARBA" id="ARBA00022989"/>
    </source>
</evidence>
<dbReference type="Proteomes" id="UP000032680">
    <property type="component" value="Unassembled WGS sequence"/>
</dbReference>
<feature type="transmembrane region" description="Helical" evidence="6">
    <location>
        <begin position="187"/>
        <end position="213"/>
    </location>
</feature>
<comment type="subcellular location">
    <subcellularLocation>
        <location evidence="1">Membrane</location>
        <topology evidence="1">Multi-pass membrane protein</topology>
    </subcellularLocation>
</comment>